<proteinExistence type="predicted"/>
<dbReference type="AlphaFoldDB" id="A0A1V1WBY1"/>
<dbReference type="CDD" id="cd19941">
    <property type="entry name" value="TIL"/>
    <property type="match status" value="1"/>
</dbReference>
<evidence type="ECO:0000256" key="3">
    <source>
        <dbReference type="SAM" id="SignalP"/>
    </source>
</evidence>
<evidence type="ECO:0000256" key="2">
    <source>
        <dbReference type="ARBA" id="ARBA00023157"/>
    </source>
</evidence>
<dbReference type="InterPro" id="IPR002919">
    <property type="entry name" value="TIL_dom"/>
</dbReference>
<name>A0A1V1WBY1_9SCOR</name>
<dbReference type="InterPro" id="IPR036084">
    <property type="entry name" value="Ser_inhib-like_sf"/>
</dbReference>
<dbReference type="PANTHER" id="PTHR23259:SF70">
    <property type="entry name" value="ACCESSORY GLAND PROTEIN ACP62F-RELATED"/>
    <property type="match status" value="1"/>
</dbReference>
<dbReference type="PROSITE" id="PS51257">
    <property type="entry name" value="PROKAR_LIPOPROTEIN"/>
    <property type="match status" value="1"/>
</dbReference>
<feature type="chain" id="PRO_5013251227" evidence="3">
    <location>
        <begin position="26"/>
        <end position="96"/>
    </location>
</feature>
<dbReference type="EMBL" id="GFCD01000075">
    <property type="protein sequence ID" value="JAV45710.1"/>
    <property type="molecule type" value="Transcribed_RNA"/>
</dbReference>
<keyword evidence="2" id="KW-1015">Disulfide bond</keyword>
<dbReference type="Pfam" id="PF01826">
    <property type="entry name" value="TIL"/>
    <property type="match status" value="1"/>
</dbReference>
<dbReference type="Gene3D" id="2.10.25.10">
    <property type="entry name" value="Laminin"/>
    <property type="match status" value="1"/>
</dbReference>
<accession>A0A1V1WBY1</accession>
<dbReference type="GO" id="GO:0030414">
    <property type="term" value="F:peptidase inhibitor activity"/>
    <property type="evidence" value="ECO:0007669"/>
    <property type="project" value="UniProtKB-KW"/>
</dbReference>
<feature type="domain" description="TIL" evidence="4">
    <location>
        <begin position="37"/>
        <end position="93"/>
    </location>
</feature>
<reference evidence="5" key="1">
    <citation type="journal article" date="2016" name="Toxins">
        <title>Venom Gland Transcriptomic and Proteomic Analyses of the Enigmatic Scorpion Superstitionia donensis (Scorpiones: Superstitioniidae), with Insights on the Evolution of Its Venom Components.</title>
        <authorList>
            <person name="Santibanez-Lopez C.E."/>
            <person name="Cid-Uribe J.I."/>
            <person name="Batista C.V."/>
            <person name="Ortiz E."/>
            <person name="Possani L.D."/>
        </authorList>
    </citation>
    <scope>NUCLEOTIDE SEQUENCE</scope>
    <source>
        <strain evidence="5">Pooled</strain>
        <tissue evidence="5">Venom gland</tissue>
    </source>
</reference>
<feature type="signal peptide" evidence="3">
    <location>
        <begin position="1"/>
        <end position="25"/>
    </location>
</feature>
<keyword evidence="3" id="KW-0732">Signal</keyword>
<dbReference type="PANTHER" id="PTHR23259">
    <property type="entry name" value="RIDDLE"/>
    <property type="match status" value="1"/>
</dbReference>
<evidence type="ECO:0000259" key="4">
    <source>
        <dbReference type="Pfam" id="PF01826"/>
    </source>
</evidence>
<evidence type="ECO:0000256" key="1">
    <source>
        <dbReference type="ARBA" id="ARBA00022690"/>
    </source>
</evidence>
<evidence type="ECO:0000313" key="5">
    <source>
        <dbReference type="EMBL" id="JAV45710.1"/>
    </source>
</evidence>
<sequence>MMKCNVALSIFVVIVLCSVFSGCVAQGNESRGRPCRSPNEEFTRCGTACPLTCQNYQNPPQVCTLQCVIGCVCKRGFIRENGVRSRCVRPQECRRY</sequence>
<organism evidence="5">
    <name type="scientific">Superstitionia donensis</name>
    <dbReference type="NCBI Taxonomy" id="311983"/>
    <lineage>
        <taxon>Eukaryota</taxon>
        <taxon>Metazoa</taxon>
        <taxon>Ecdysozoa</taxon>
        <taxon>Arthropoda</taxon>
        <taxon>Chelicerata</taxon>
        <taxon>Arachnida</taxon>
        <taxon>Scorpiones</taxon>
        <taxon>Iurida</taxon>
        <taxon>Chactoidea</taxon>
        <taxon>Superstitionidae</taxon>
        <taxon>Superstitionia</taxon>
    </lineage>
</organism>
<keyword evidence="1" id="KW-0646">Protease inhibitor</keyword>
<dbReference type="InterPro" id="IPR051368">
    <property type="entry name" value="SerProtInhib-TIL_Domain"/>
</dbReference>
<dbReference type="SUPFAM" id="SSF57567">
    <property type="entry name" value="Serine protease inhibitors"/>
    <property type="match status" value="1"/>
</dbReference>
<protein>
    <submittedName>
        <fullName evidence="5">Putative protease inhibitor</fullName>
    </submittedName>
</protein>